<keyword evidence="6" id="KW-1185">Reference proteome</keyword>
<organism evidence="5 6">
    <name type="scientific">Deinococcus maricopensis (strain DSM 21211 / LMG 22137 / NRRL B-23946 / LB-34)</name>
    <dbReference type="NCBI Taxonomy" id="709986"/>
    <lineage>
        <taxon>Bacteria</taxon>
        <taxon>Thermotogati</taxon>
        <taxon>Deinococcota</taxon>
        <taxon>Deinococci</taxon>
        <taxon>Deinococcales</taxon>
        <taxon>Deinococcaceae</taxon>
        <taxon>Deinococcus</taxon>
    </lineage>
</organism>
<dbReference type="Proteomes" id="UP000008635">
    <property type="component" value="Chromosome"/>
</dbReference>
<name>E8U7D2_DEIML</name>
<dbReference type="RefSeq" id="WP_013556476.1">
    <property type="nucleotide sequence ID" value="NC_014958.1"/>
</dbReference>
<dbReference type="AlphaFoldDB" id="E8U7D2"/>
<evidence type="ECO:0000313" key="5">
    <source>
        <dbReference type="EMBL" id="ADV66971.1"/>
    </source>
</evidence>
<dbReference type="EMBL" id="CP002454">
    <property type="protein sequence ID" value="ADV66971.1"/>
    <property type="molecule type" value="Genomic_DNA"/>
</dbReference>
<dbReference type="InterPro" id="IPR002059">
    <property type="entry name" value="CSP_DNA-bd"/>
</dbReference>
<dbReference type="PIRSF" id="PIRSF002599">
    <property type="entry name" value="Cold_shock_A"/>
    <property type="match status" value="1"/>
</dbReference>
<evidence type="ECO:0000259" key="4">
    <source>
        <dbReference type="PROSITE" id="PS51857"/>
    </source>
</evidence>
<dbReference type="PROSITE" id="PS00352">
    <property type="entry name" value="CSD_1"/>
    <property type="match status" value="1"/>
</dbReference>
<gene>
    <name evidence="5" type="ordered locus">Deima_1320</name>
</gene>
<dbReference type="HOGENOM" id="CLU_117621_6_1_0"/>
<dbReference type="SUPFAM" id="SSF50249">
    <property type="entry name" value="Nucleic acid-binding proteins"/>
    <property type="match status" value="1"/>
</dbReference>
<dbReference type="InterPro" id="IPR012156">
    <property type="entry name" value="Cold_shock_CspA"/>
</dbReference>
<dbReference type="InterPro" id="IPR012340">
    <property type="entry name" value="NA-bd_OB-fold"/>
</dbReference>
<dbReference type="PROSITE" id="PS51857">
    <property type="entry name" value="CSD_2"/>
    <property type="match status" value="1"/>
</dbReference>
<evidence type="ECO:0000256" key="1">
    <source>
        <dbReference type="ARBA" id="ARBA00004496"/>
    </source>
</evidence>
<dbReference type="InterPro" id="IPR050181">
    <property type="entry name" value="Cold_shock_domain"/>
</dbReference>
<dbReference type="FunFam" id="2.40.50.140:FF:000006">
    <property type="entry name" value="Cold shock protein CspC"/>
    <property type="match status" value="1"/>
</dbReference>
<protein>
    <submittedName>
        <fullName evidence="5">Cold-shock DNA-binding domain protein</fullName>
    </submittedName>
</protein>
<proteinExistence type="predicted"/>
<dbReference type="Pfam" id="PF00313">
    <property type="entry name" value="CSD"/>
    <property type="match status" value="1"/>
</dbReference>
<keyword evidence="5" id="KW-0238">DNA-binding</keyword>
<dbReference type="SMR" id="E8U7D2"/>
<evidence type="ECO:0000256" key="3">
    <source>
        <dbReference type="RuleBase" id="RU000408"/>
    </source>
</evidence>
<dbReference type="Gene3D" id="2.40.50.140">
    <property type="entry name" value="Nucleic acid-binding proteins"/>
    <property type="match status" value="1"/>
</dbReference>
<keyword evidence="2" id="KW-0963">Cytoplasm</keyword>
<feature type="domain" description="CSD" evidence="4">
    <location>
        <begin position="1"/>
        <end position="67"/>
    </location>
</feature>
<dbReference type="GO" id="GO:0005737">
    <property type="term" value="C:cytoplasm"/>
    <property type="evidence" value="ECO:0007669"/>
    <property type="project" value="UniProtKB-SubCell"/>
</dbReference>
<evidence type="ECO:0000313" key="6">
    <source>
        <dbReference type="Proteomes" id="UP000008635"/>
    </source>
</evidence>
<dbReference type="PRINTS" id="PR00050">
    <property type="entry name" value="COLDSHOCK"/>
</dbReference>
<dbReference type="KEGG" id="dmr:Deima_1320"/>
<reference evidence="6" key="2">
    <citation type="submission" date="2011-01" db="EMBL/GenBank/DDBJ databases">
        <title>The complete genome of Deinococcus maricopensis DSM 21211.</title>
        <authorList>
            <consortium name="US DOE Joint Genome Institute (JGI-PGF)"/>
            <person name="Lucas S."/>
            <person name="Copeland A."/>
            <person name="Lapidus A."/>
            <person name="Goodwin L."/>
            <person name="Pitluck S."/>
            <person name="Kyrpides N."/>
            <person name="Mavromatis K."/>
            <person name="Pagani I."/>
            <person name="Ivanova N."/>
            <person name="Ovchinnikova G."/>
            <person name="Zeytun A."/>
            <person name="Detter J.C."/>
            <person name="Han C."/>
            <person name="Land M."/>
            <person name="Hauser L."/>
            <person name="Markowitz V."/>
            <person name="Cheng J.-F."/>
            <person name="Hugenholtz P."/>
            <person name="Woyke T."/>
            <person name="Wu D."/>
            <person name="Pukall R."/>
            <person name="Gehrich-Schroeter G."/>
            <person name="Brambilla E."/>
            <person name="Klenk H.-P."/>
            <person name="Eisen J.A."/>
        </authorList>
    </citation>
    <scope>NUCLEOTIDE SEQUENCE [LARGE SCALE GENOMIC DNA]</scope>
    <source>
        <strain evidence="6">DSM 21211 / LMG 22137 / NRRL B-23946 / LB-34</strain>
    </source>
</reference>
<dbReference type="OrthoDB" id="9805039at2"/>
<dbReference type="Gene3D" id="6.20.370.130">
    <property type="match status" value="1"/>
</dbReference>
<accession>E8U7D2</accession>
<evidence type="ECO:0000256" key="2">
    <source>
        <dbReference type="ARBA" id="ARBA00022490"/>
    </source>
</evidence>
<dbReference type="CDD" id="cd04458">
    <property type="entry name" value="CSP_CDS"/>
    <property type="match status" value="1"/>
</dbReference>
<dbReference type="InterPro" id="IPR019844">
    <property type="entry name" value="CSD_CS"/>
</dbReference>
<dbReference type="GO" id="GO:0003677">
    <property type="term" value="F:DNA binding"/>
    <property type="evidence" value="ECO:0007669"/>
    <property type="project" value="UniProtKB-KW"/>
</dbReference>
<dbReference type="eggNOG" id="COG1278">
    <property type="taxonomic scope" value="Bacteria"/>
</dbReference>
<dbReference type="STRING" id="709986.Deima_1320"/>
<dbReference type="SMART" id="SM00357">
    <property type="entry name" value="CSP"/>
    <property type="match status" value="1"/>
</dbReference>
<dbReference type="InterPro" id="IPR011129">
    <property type="entry name" value="CSD"/>
</dbReference>
<sequence length="86" mass="9473">MAVGRVKWFNAEKGFGFIEVDGSPDVFAHFSAIKAAGFKKLNEGDEVEFDIEEGQRGKGPQAANIVVTKAAPESGYNSRPQRNDRW</sequence>
<reference evidence="5 6" key="1">
    <citation type="journal article" date="2011" name="Stand. Genomic Sci.">
        <title>Complete genome sequence of Deinococcus maricopensis type strain (LB-34).</title>
        <authorList>
            <person name="Pukall R."/>
            <person name="Zeytun A."/>
            <person name="Lucas S."/>
            <person name="Lapidus A."/>
            <person name="Hammon N."/>
            <person name="Deshpande S."/>
            <person name="Nolan M."/>
            <person name="Cheng J.F."/>
            <person name="Pitluck S."/>
            <person name="Liolios K."/>
            <person name="Pagani I."/>
            <person name="Mikhailova N."/>
            <person name="Ivanova N."/>
            <person name="Mavromatis K."/>
            <person name="Pati A."/>
            <person name="Tapia R."/>
            <person name="Han C."/>
            <person name="Goodwin L."/>
            <person name="Chen A."/>
            <person name="Palaniappan K."/>
            <person name="Land M."/>
            <person name="Hauser L."/>
            <person name="Chang Y.J."/>
            <person name="Jeffries C.D."/>
            <person name="Brambilla E.M."/>
            <person name="Rohde M."/>
            <person name="Goker M."/>
            <person name="Detter J.C."/>
            <person name="Woyke T."/>
            <person name="Bristow J."/>
            <person name="Eisen J.A."/>
            <person name="Markowitz V."/>
            <person name="Hugenholtz P."/>
            <person name="Kyrpides N.C."/>
            <person name="Klenk H.P."/>
        </authorList>
    </citation>
    <scope>NUCLEOTIDE SEQUENCE [LARGE SCALE GENOMIC DNA]</scope>
    <source>
        <strain evidence="6">DSM 21211 / LMG 22137 / NRRL B-23946 / LB-34</strain>
    </source>
</reference>
<dbReference type="PANTHER" id="PTHR11544">
    <property type="entry name" value="COLD SHOCK DOMAIN CONTAINING PROTEINS"/>
    <property type="match status" value="1"/>
</dbReference>
<comment type="subcellular location">
    <subcellularLocation>
        <location evidence="1 3">Cytoplasm</location>
    </subcellularLocation>
</comment>